<comment type="caution">
    <text evidence="5">The sequence shown here is derived from an EMBL/GenBank/DDBJ whole genome shotgun (WGS) entry which is preliminary data.</text>
</comment>
<dbReference type="GO" id="GO:0042981">
    <property type="term" value="P:regulation of apoptotic process"/>
    <property type="evidence" value="ECO:0007669"/>
    <property type="project" value="InterPro"/>
</dbReference>
<evidence type="ECO:0000256" key="3">
    <source>
        <dbReference type="SAM" id="Phobius"/>
    </source>
</evidence>
<dbReference type="InterPro" id="IPR046371">
    <property type="entry name" value="Bcl-2_BH1-3"/>
</dbReference>
<dbReference type="PANTHER" id="PTHR11256:SF56">
    <property type="entry name" value="BCL-2 BCL-2 HOMOLOGY REGION 1-3 DOMAIN-CONTAINING PROTEIN"/>
    <property type="match status" value="1"/>
</dbReference>
<dbReference type="AlphaFoldDB" id="A0AAE1A847"/>
<dbReference type="GO" id="GO:0008630">
    <property type="term" value="P:intrinsic apoptotic signaling pathway in response to DNA damage"/>
    <property type="evidence" value="ECO:0007669"/>
    <property type="project" value="TreeGrafter"/>
</dbReference>
<dbReference type="SMART" id="SM00337">
    <property type="entry name" value="BCL"/>
    <property type="match status" value="1"/>
</dbReference>
<dbReference type="GO" id="GO:0015267">
    <property type="term" value="F:channel activity"/>
    <property type="evidence" value="ECO:0007669"/>
    <property type="project" value="TreeGrafter"/>
</dbReference>
<gene>
    <name evidence="5" type="ORF">RRG08_015349</name>
</gene>
<evidence type="ECO:0000259" key="4">
    <source>
        <dbReference type="SMART" id="SM00337"/>
    </source>
</evidence>
<sequence length="197" mass="22325">MADFGGRRPQTLTIDRVAHQSRFFLNNYVHEMFRDDGIGNDTPAMEILQEPEDPRDLPPEHVIEIKRSIRSIIDAQDEDTKLNHLIPKVPQGREEEVTMNVARGLFDDGIFNWGRVLGLFQLAYKVCKKVVNLVGLFRSLINAIIDFMSENVIDWIFQQGGWDGLLDFVRRSGILNALIFGGVAIGVAAIVIYNNSR</sequence>
<dbReference type="GO" id="GO:0005741">
    <property type="term" value="C:mitochondrial outer membrane"/>
    <property type="evidence" value="ECO:0007669"/>
    <property type="project" value="TreeGrafter"/>
</dbReference>
<dbReference type="InterPro" id="IPR020726">
    <property type="entry name" value="Bcl2_BH2_motif_CS"/>
</dbReference>
<dbReference type="GO" id="GO:0097192">
    <property type="term" value="P:extrinsic apoptotic signaling pathway in absence of ligand"/>
    <property type="evidence" value="ECO:0007669"/>
    <property type="project" value="TreeGrafter"/>
</dbReference>
<evidence type="ECO:0000313" key="5">
    <source>
        <dbReference type="EMBL" id="KAK3783009.1"/>
    </source>
</evidence>
<dbReference type="GO" id="GO:0008053">
    <property type="term" value="P:mitochondrial fusion"/>
    <property type="evidence" value="ECO:0007669"/>
    <property type="project" value="TreeGrafter"/>
</dbReference>
<evidence type="ECO:0000256" key="1">
    <source>
        <dbReference type="ARBA" id="ARBA00009458"/>
    </source>
</evidence>
<dbReference type="PANTHER" id="PTHR11256">
    <property type="entry name" value="BCL-2 RELATED"/>
    <property type="match status" value="1"/>
</dbReference>
<dbReference type="EMBL" id="JAWDGP010002462">
    <property type="protein sequence ID" value="KAK3783009.1"/>
    <property type="molecule type" value="Genomic_DNA"/>
</dbReference>
<dbReference type="CDD" id="cd06845">
    <property type="entry name" value="Bcl-2_like"/>
    <property type="match status" value="1"/>
</dbReference>
<proteinExistence type="inferred from homology"/>
<dbReference type="PROSITE" id="PS50062">
    <property type="entry name" value="BCL2_FAMILY"/>
    <property type="match status" value="1"/>
</dbReference>
<keyword evidence="2" id="KW-0053">Apoptosis</keyword>
<evidence type="ECO:0000313" key="6">
    <source>
        <dbReference type="Proteomes" id="UP001283361"/>
    </source>
</evidence>
<accession>A0AAE1A847</accession>
<organism evidence="5 6">
    <name type="scientific">Elysia crispata</name>
    <name type="common">lettuce slug</name>
    <dbReference type="NCBI Taxonomy" id="231223"/>
    <lineage>
        <taxon>Eukaryota</taxon>
        <taxon>Metazoa</taxon>
        <taxon>Spiralia</taxon>
        <taxon>Lophotrochozoa</taxon>
        <taxon>Mollusca</taxon>
        <taxon>Gastropoda</taxon>
        <taxon>Heterobranchia</taxon>
        <taxon>Euthyneura</taxon>
        <taxon>Panpulmonata</taxon>
        <taxon>Sacoglossa</taxon>
        <taxon>Placobranchoidea</taxon>
        <taxon>Plakobranchidae</taxon>
        <taxon>Elysia</taxon>
    </lineage>
</organism>
<keyword evidence="3" id="KW-0812">Transmembrane</keyword>
<keyword evidence="3" id="KW-1133">Transmembrane helix</keyword>
<feature type="domain" description="Bcl-2 Bcl-2 homology region 1-3" evidence="4">
    <location>
        <begin position="69"/>
        <end position="162"/>
    </location>
</feature>
<evidence type="ECO:0000256" key="2">
    <source>
        <dbReference type="ARBA" id="ARBA00022703"/>
    </source>
</evidence>
<protein>
    <recommendedName>
        <fullName evidence="4">Bcl-2 Bcl-2 homology region 1-3 domain-containing protein</fullName>
    </recommendedName>
</protein>
<dbReference type="InterPro" id="IPR026298">
    <property type="entry name" value="Bcl-2_fam"/>
</dbReference>
<comment type="similarity">
    <text evidence="1">Belongs to the Bcl-2 family.</text>
</comment>
<keyword evidence="3" id="KW-0472">Membrane</keyword>
<dbReference type="PROSITE" id="PS01258">
    <property type="entry name" value="BH2"/>
    <property type="match status" value="1"/>
</dbReference>
<dbReference type="InterPro" id="IPR036834">
    <property type="entry name" value="Bcl-2-like_sf"/>
</dbReference>
<keyword evidence="6" id="KW-1185">Reference proteome</keyword>
<dbReference type="GO" id="GO:0001836">
    <property type="term" value="P:release of cytochrome c from mitochondria"/>
    <property type="evidence" value="ECO:0007669"/>
    <property type="project" value="TreeGrafter"/>
</dbReference>
<dbReference type="InterPro" id="IPR002475">
    <property type="entry name" value="Bcl2-like"/>
</dbReference>
<reference evidence="5" key="1">
    <citation type="journal article" date="2023" name="G3 (Bethesda)">
        <title>A reference genome for the long-term kleptoplast-retaining sea slug Elysia crispata morphotype clarki.</title>
        <authorList>
            <person name="Eastman K.E."/>
            <person name="Pendleton A.L."/>
            <person name="Shaikh M.A."/>
            <person name="Suttiyut T."/>
            <person name="Ogas R."/>
            <person name="Tomko P."/>
            <person name="Gavelis G."/>
            <person name="Widhalm J.R."/>
            <person name="Wisecaver J.H."/>
        </authorList>
    </citation>
    <scope>NUCLEOTIDE SEQUENCE</scope>
    <source>
        <strain evidence="5">ECLA1</strain>
    </source>
</reference>
<dbReference type="GO" id="GO:0051400">
    <property type="term" value="F:BH domain binding"/>
    <property type="evidence" value="ECO:0007669"/>
    <property type="project" value="TreeGrafter"/>
</dbReference>
<feature type="transmembrane region" description="Helical" evidence="3">
    <location>
        <begin position="174"/>
        <end position="193"/>
    </location>
</feature>
<dbReference type="Gene3D" id="1.10.437.10">
    <property type="entry name" value="Blc2-like"/>
    <property type="match status" value="1"/>
</dbReference>
<dbReference type="SUPFAM" id="SSF56854">
    <property type="entry name" value="Bcl-2 inhibitors of programmed cell death"/>
    <property type="match status" value="1"/>
</dbReference>
<dbReference type="Pfam" id="PF00452">
    <property type="entry name" value="Bcl-2"/>
    <property type="match status" value="1"/>
</dbReference>
<name>A0AAE1A847_9GAST</name>
<dbReference type="Proteomes" id="UP001283361">
    <property type="component" value="Unassembled WGS sequence"/>
</dbReference>